<dbReference type="Proteomes" id="UP000006852">
    <property type="component" value="Chromosome"/>
</dbReference>
<dbReference type="STRING" id="869209.Tresu_1724"/>
<keyword evidence="1" id="KW-0812">Transmembrane</keyword>
<feature type="transmembrane region" description="Helical" evidence="1">
    <location>
        <begin position="51"/>
        <end position="73"/>
    </location>
</feature>
<evidence type="ECO:0000256" key="1">
    <source>
        <dbReference type="SAM" id="Phobius"/>
    </source>
</evidence>
<dbReference type="GeneID" id="302998871"/>
<protein>
    <submittedName>
        <fullName evidence="2">Uncharacterized protein</fullName>
    </submittedName>
</protein>
<reference evidence="3" key="2">
    <citation type="submission" date="2011-04" db="EMBL/GenBank/DDBJ databases">
        <title>The complete genome of chromosome of Treponema succinifaciens DSM 2489.</title>
        <authorList>
            <person name="Lucas S."/>
            <person name="Copeland A."/>
            <person name="Lapidus A."/>
            <person name="Bruce D."/>
            <person name="Goodwin L."/>
            <person name="Pitluck S."/>
            <person name="Peters L."/>
            <person name="Kyrpides N."/>
            <person name="Mavromatis K."/>
            <person name="Ivanova N."/>
            <person name="Ovchinnikova G."/>
            <person name="Teshima H."/>
            <person name="Detter J.C."/>
            <person name="Tapia R."/>
            <person name="Han C."/>
            <person name="Land M."/>
            <person name="Hauser L."/>
            <person name="Markowitz V."/>
            <person name="Cheng J.-F."/>
            <person name="Hugenholtz P."/>
            <person name="Woyke T."/>
            <person name="Wu D."/>
            <person name="Gronow S."/>
            <person name="Wellnitz S."/>
            <person name="Brambilla E."/>
            <person name="Klenk H.-P."/>
            <person name="Eisen J.A."/>
        </authorList>
    </citation>
    <scope>NUCLEOTIDE SEQUENCE [LARGE SCALE GENOMIC DNA]</scope>
    <source>
        <strain evidence="3">ATCC 33096 / DSM 2489 / 6091</strain>
    </source>
</reference>
<keyword evidence="1" id="KW-1133">Transmembrane helix</keyword>
<name>F2NT25_TRES6</name>
<dbReference type="HOGENOM" id="CLU_2621011_0_0_12"/>
<proteinExistence type="predicted"/>
<evidence type="ECO:0000313" key="2">
    <source>
        <dbReference type="EMBL" id="AEB14616.1"/>
    </source>
</evidence>
<sequence length="78" mass="9178">MKKKKKRIDEFLSFFESKKSGDENENLAVLQRIMNFLKDFKGQSLRHKIVWTVRIVLWAILVCAAVLGIAMRIRSNIR</sequence>
<gene>
    <name evidence="2" type="ordered locus">Tresu_1724</name>
</gene>
<dbReference type="KEGG" id="tsu:Tresu_1724"/>
<organism evidence="2 3">
    <name type="scientific">Treponema succinifaciens (strain ATCC 33096 / DSM 2489 / 6091)</name>
    <dbReference type="NCBI Taxonomy" id="869209"/>
    <lineage>
        <taxon>Bacteria</taxon>
        <taxon>Pseudomonadati</taxon>
        <taxon>Spirochaetota</taxon>
        <taxon>Spirochaetia</taxon>
        <taxon>Spirochaetales</taxon>
        <taxon>Treponemataceae</taxon>
        <taxon>Treponema</taxon>
    </lineage>
</organism>
<dbReference type="AlphaFoldDB" id="F2NT25"/>
<reference evidence="2 3" key="1">
    <citation type="journal article" date="2011" name="Stand. Genomic Sci.">
        <title>Complete genome sequence of Treponema succinifaciens type strain (6091).</title>
        <authorList>
            <person name="Han C."/>
            <person name="Gronow S."/>
            <person name="Teshima H."/>
            <person name="Lapidus A."/>
            <person name="Nolan M."/>
            <person name="Lucas S."/>
            <person name="Hammon N."/>
            <person name="Deshpande S."/>
            <person name="Cheng J.F."/>
            <person name="Zeytun A."/>
            <person name="Tapia R."/>
            <person name="Goodwin L."/>
            <person name="Pitluck S."/>
            <person name="Liolios K."/>
            <person name="Pagani I."/>
            <person name="Ivanova N."/>
            <person name="Mavromatis K."/>
            <person name="Mikhailova N."/>
            <person name="Huntemann M."/>
            <person name="Pati A."/>
            <person name="Chen A."/>
            <person name="Palaniappan K."/>
            <person name="Land M."/>
            <person name="Hauser L."/>
            <person name="Brambilla E.M."/>
            <person name="Rohde M."/>
            <person name="Goker M."/>
            <person name="Woyke T."/>
            <person name="Bristow J."/>
            <person name="Eisen J.A."/>
            <person name="Markowitz V."/>
            <person name="Hugenholtz P."/>
            <person name="Kyrpides N.C."/>
            <person name="Klenk H.P."/>
            <person name="Detter J.C."/>
        </authorList>
    </citation>
    <scope>NUCLEOTIDE SEQUENCE [LARGE SCALE GENOMIC DNA]</scope>
    <source>
        <strain evidence="3">ATCC 33096 / DSM 2489 / 6091</strain>
    </source>
</reference>
<evidence type="ECO:0000313" key="3">
    <source>
        <dbReference type="Proteomes" id="UP000006852"/>
    </source>
</evidence>
<keyword evidence="3" id="KW-1185">Reference proteome</keyword>
<accession>F2NT25</accession>
<dbReference type="EMBL" id="CP002631">
    <property type="protein sequence ID" value="AEB14616.1"/>
    <property type="molecule type" value="Genomic_DNA"/>
</dbReference>
<dbReference type="RefSeq" id="WP_013701897.1">
    <property type="nucleotide sequence ID" value="NC_015385.1"/>
</dbReference>
<keyword evidence="1" id="KW-0472">Membrane</keyword>